<evidence type="ECO:0000313" key="1">
    <source>
        <dbReference type="EMBL" id="MFD1465984.1"/>
    </source>
</evidence>
<dbReference type="EMBL" id="JBHTOF010000092">
    <property type="protein sequence ID" value="MFD1465984.1"/>
    <property type="molecule type" value="Genomic_DNA"/>
</dbReference>
<evidence type="ECO:0000313" key="2">
    <source>
        <dbReference type="Proteomes" id="UP001597244"/>
    </source>
</evidence>
<name>A0ABW4DMZ3_9LACO</name>
<dbReference type="Proteomes" id="UP001597244">
    <property type="component" value="Unassembled WGS sequence"/>
</dbReference>
<organism evidence="1 2">
    <name type="scientific">Lapidilactobacillus mulanensis</name>
    <dbReference type="NCBI Taxonomy" id="2485999"/>
    <lineage>
        <taxon>Bacteria</taxon>
        <taxon>Bacillati</taxon>
        <taxon>Bacillota</taxon>
        <taxon>Bacilli</taxon>
        <taxon>Lactobacillales</taxon>
        <taxon>Lactobacillaceae</taxon>
        <taxon>Lapidilactobacillus</taxon>
    </lineage>
</organism>
<reference evidence="2" key="1">
    <citation type="journal article" date="2019" name="Int. J. Syst. Evol. Microbiol.">
        <title>The Global Catalogue of Microorganisms (GCM) 10K type strain sequencing project: providing services to taxonomists for standard genome sequencing and annotation.</title>
        <authorList>
            <consortium name="The Broad Institute Genomics Platform"/>
            <consortium name="The Broad Institute Genome Sequencing Center for Infectious Disease"/>
            <person name="Wu L."/>
            <person name="Ma J."/>
        </authorList>
    </citation>
    <scope>NUCLEOTIDE SEQUENCE [LARGE SCALE GENOMIC DNA]</scope>
    <source>
        <strain evidence="2">CCM 8951</strain>
    </source>
</reference>
<sequence length="174" mass="19544">MSVVKVPAMKIIGQVALANTIDVNGSFYSTWQDFQDSEKAAQVDQQLLETVGETNRVGLVVYAPESYQYWTGVAVPADFEVPAKWHAFDLPAGSAFMMAATRPEFLPQLPLNFTLEKVFDQAAKEEVALPKSLGHSEQPYFLEKLTFKEIDAVEQQQYYVYISPEIEALEDDLN</sequence>
<gene>
    <name evidence="1" type="ORF">ACFQ4L_07905</name>
</gene>
<comment type="caution">
    <text evidence="1">The sequence shown here is derived from an EMBL/GenBank/DDBJ whole genome shotgun (WGS) entry which is preliminary data.</text>
</comment>
<dbReference type="RefSeq" id="WP_125578355.1">
    <property type="nucleotide sequence ID" value="NZ_JBHTOF010000092.1"/>
</dbReference>
<accession>A0ABW4DMZ3</accession>
<keyword evidence="2" id="KW-1185">Reference proteome</keyword>
<proteinExistence type="predicted"/>
<protein>
    <submittedName>
        <fullName evidence="1">Uncharacterized protein</fullName>
    </submittedName>
</protein>